<name>A0A2U2DP20_9HYPH</name>
<accession>A0A2U2DP20</accession>
<dbReference type="EMBL" id="QFBC01000007">
    <property type="protein sequence ID" value="PWE55044.1"/>
    <property type="molecule type" value="Genomic_DNA"/>
</dbReference>
<dbReference type="Pfam" id="PF01722">
    <property type="entry name" value="BolA"/>
    <property type="match status" value="1"/>
</dbReference>
<gene>
    <name evidence="2" type="ORF">DEM27_16465</name>
</gene>
<evidence type="ECO:0000313" key="2">
    <source>
        <dbReference type="EMBL" id="PWE55044.1"/>
    </source>
</evidence>
<proteinExistence type="inferred from homology"/>
<protein>
    <recommendedName>
        <fullName evidence="4">BolA family transcriptional regulator</fullName>
    </recommendedName>
</protein>
<reference evidence="2 3" key="1">
    <citation type="submission" date="2018-05" db="EMBL/GenBank/DDBJ databases">
        <title>The draft genome of strain NS-104.</title>
        <authorList>
            <person name="Hang P."/>
            <person name="Jiang J."/>
        </authorList>
    </citation>
    <scope>NUCLEOTIDE SEQUENCE [LARGE SCALE GENOMIC DNA]</scope>
    <source>
        <strain evidence="2 3">NS-104</strain>
    </source>
</reference>
<evidence type="ECO:0000256" key="1">
    <source>
        <dbReference type="RuleBase" id="RU003860"/>
    </source>
</evidence>
<comment type="caution">
    <text evidence="2">The sequence shown here is derived from an EMBL/GenBank/DDBJ whole genome shotgun (WGS) entry which is preliminary data.</text>
</comment>
<dbReference type="InterPro" id="IPR036065">
    <property type="entry name" value="BolA-like_sf"/>
</dbReference>
<dbReference type="SUPFAM" id="SSF82657">
    <property type="entry name" value="BolA-like"/>
    <property type="match status" value="1"/>
</dbReference>
<dbReference type="PANTHER" id="PTHR46230">
    <property type="match status" value="1"/>
</dbReference>
<sequence>MSLQARIEQKLTDAFQPERLAVINESHLHAGHHADMTGEGETHMRVRIVSPKFAGMTRLARHRAITELLKPELDAGLHALAVEPAAPGEPTRW</sequence>
<keyword evidence="3" id="KW-1185">Reference proteome</keyword>
<evidence type="ECO:0008006" key="4">
    <source>
        <dbReference type="Google" id="ProtNLM"/>
    </source>
</evidence>
<dbReference type="Gene3D" id="3.30.300.90">
    <property type="entry name" value="BolA-like"/>
    <property type="match status" value="1"/>
</dbReference>
<dbReference type="InterPro" id="IPR002634">
    <property type="entry name" value="BolA"/>
</dbReference>
<organism evidence="2 3">
    <name type="scientific">Metarhizobium album</name>
    <dbReference type="NCBI Taxonomy" id="2182425"/>
    <lineage>
        <taxon>Bacteria</taxon>
        <taxon>Pseudomonadati</taxon>
        <taxon>Pseudomonadota</taxon>
        <taxon>Alphaproteobacteria</taxon>
        <taxon>Hyphomicrobiales</taxon>
        <taxon>Rhizobiaceae</taxon>
        <taxon>Metarhizobium</taxon>
    </lineage>
</organism>
<dbReference type="GO" id="GO:0016226">
    <property type="term" value="P:iron-sulfur cluster assembly"/>
    <property type="evidence" value="ECO:0007669"/>
    <property type="project" value="TreeGrafter"/>
</dbReference>
<dbReference type="PANTHER" id="PTHR46230:SF7">
    <property type="entry name" value="BOLA-LIKE PROTEIN 1"/>
    <property type="match status" value="1"/>
</dbReference>
<dbReference type="PIRSF" id="PIRSF003113">
    <property type="entry name" value="BolA"/>
    <property type="match status" value="1"/>
</dbReference>
<comment type="similarity">
    <text evidence="1">Belongs to the BolA/IbaG family.</text>
</comment>
<dbReference type="OrthoDB" id="9811118at2"/>
<dbReference type="AlphaFoldDB" id="A0A2U2DP20"/>
<evidence type="ECO:0000313" key="3">
    <source>
        <dbReference type="Proteomes" id="UP000245252"/>
    </source>
</evidence>
<dbReference type="Proteomes" id="UP000245252">
    <property type="component" value="Unassembled WGS sequence"/>
</dbReference>
<dbReference type="RefSeq" id="WP_109459342.1">
    <property type="nucleotide sequence ID" value="NZ_QFBC01000007.1"/>
</dbReference>